<feature type="domain" description="EamA" evidence="2">
    <location>
        <begin position="16"/>
        <end position="137"/>
    </location>
</feature>
<feature type="transmembrane region" description="Helical" evidence="1">
    <location>
        <begin position="71"/>
        <end position="89"/>
    </location>
</feature>
<keyword evidence="1" id="KW-1133">Transmembrane helix</keyword>
<dbReference type="GO" id="GO:0016020">
    <property type="term" value="C:membrane"/>
    <property type="evidence" value="ECO:0007669"/>
    <property type="project" value="InterPro"/>
</dbReference>
<dbReference type="EMBL" id="UINC01030269">
    <property type="protein sequence ID" value="SVB14380.1"/>
    <property type="molecule type" value="Genomic_DNA"/>
</dbReference>
<feature type="transmembrane region" description="Helical" evidence="1">
    <location>
        <begin position="237"/>
        <end position="256"/>
    </location>
</feature>
<keyword evidence="1" id="KW-0472">Membrane</keyword>
<dbReference type="AlphaFoldDB" id="A0A382BKM5"/>
<evidence type="ECO:0000259" key="2">
    <source>
        <dbReference type="Pfam" id="PF00892"/>
    </source>
</evidence>
<evidence type="ECO:0000256" key="1">
    <source>
        <dbReference type="SAM" id="Phobius"/>
    </source>
</evidence>
<protein>
    <recommendedName>
        <fullName evidence="2">EamA domain-containing protein</fullName>
    </recommendedName>
</protein>
<accession>A0A382BKM5</accession>
<reference evidence="3" key="1">
    <citation type="submission" date="2018-05" db="EMBL/GenBank/DDBJ databases">
        <authorList>
            <person name="Lanie J.A."/>
            <person name="Ng W.-L."/>
            <person name="Kazmierczak K.M."/>
            <person name="Andrzejewski T.M."/>
            <person name="Davidsen T.M."/>
            <person name="Wayne K.J."/>
            <person name="Tettelin H."/>
            <person name="Glass J.I."/>
            <person name="Rusch D."/>
            <person name="Podicherti R."/>
            <person name="Tsui H.-C.T."/>
            <person name="Winkler M.E."/>
        </authorList>
    </citation>
    <scope>NUCLEOTIDE SEQUENCE</scope>
</reference>
<proteinExistence type="predicted"/>
<evidence type="ECO:0000313" key="3">
    <source>
        <dbReference type="EMBL" id="SVB14380.1"/>
    </source>
</evidence>
<dbReference type="Pfam" id="PF00892">
    <property type="entry name" value="EamA"/>
    <property type="match status" value="2"/>
</dbReference>
<gene>
    <name evidence="3" type="ORF">METZ01_LOCUS167234</name>
</gene>
<feature type="transmembrane region" description="Helical" evidence="1">
    <location>
        <begin position="180"/>
        <end position="200"/>
    </location>
</feature>
<dbReference type="SUPFAM" id="SSF103481">
    <property type="entry name" value="Multidrug resistance efflux transporter EmrE"/>
    <property type="match status" value="2"/>
</dbReference>
<keyword evidence="1" id="KW-0812">Transmembrane</keyword>
<sequence length="258" mass="28927">MHQKNILSESNLSRKTAIIFLILTGILWSTGGFIIKAIPWPSLTIAGLRSGITFILIYFYSRPKFSNFDKYTLGGALSYTLMVVCFVIGNKMTTAGNVILIQFSAPVYVAIFSFSFLGEKSTKIDWLSIFIILTGLGYFFMDDLSFSQLWGNIFALLSGFGFAGLTLFMRKQKDGRPIDTVILGNLITFLLCSPFYGQVISYEIDHWLMITFLGVVQLGFAYILYSIAIKYVSALDAIIYPVVEPIFNPIFAFLFLGE</sequence>
<feature type="transmembrane region" description="Helical" evidence="1">
    <location>
        <begin position="147"/>
        <end position="168"/>
    </location>
</feature>
<feature type="transmembrane region" description="Helical" evidence="1">
    <location>
        <begin position="206"/>
        <end position="225"/>
    </location>
</feature>
<feature type="domain" description="EamA" evidence="2">
    <location>
        <begin position="149"/>
        <end position="258"/>
    </location>
</feature>
<dbReference type="InterPro" id="IPR000620">
    <property type="entry name" value="EamA_dom"/>
</dbReference>
<feature type="transmembrane region" description="Helical" evidence="1">
    <location>
        <begin position="12"/>
        <end position="34"/>
    </location>
</feature>
<organism evidence="3">
    <name type="scientific">marine metagenome</name>
    <dbReference type="NCBI Taxonomy" id="408172"/>
    <lineage>
        <taxon>unclassified sequences</taxon>
        <taxon>metagenomes</taxon>
        <taxon>ecological metagenomes</taxon>
    </lineage>
</organism>
<dbReference type="InterPro" id="IPR037185">
    <property type="entry name" value="EmrE-like"/>
</dbReference>
<feature type="transmembrane region" description="Helical" evidence="1">
    <location>
        <begin position="40"/>
        <end position="59"/>
    </location>
</feature>
<feature type="transmembrane region" description="Helical" evidence="1">
    <location>
        <begin position="95"/>
        <end position="117"/>
    </location>
</feature>
<dbReference type="PANTHER" id="PTHR22911">
    <property type="entry name" value="ACYL-MALONYL CONDENSING ENZYME-RELATED"/>
    <property type="match status" value="1"/>
</dbReference>
<name>A0A382BKM5_9ZZZZ</name>
<feature type="transmembrane region" description="Helical" evidence="1">
    <location>
        <begin position="124"/>
        <end position="141"/>
    </location>
</feature>
<feature type="non-terminal residue" evidence="3">
    <location>
        <position position="258"/>
    </location>
</feature>